<feature type="compositionally biased region" description="Polar residues" evidence="3">
    <location>
        <begin position="643"/>
        <end position="653"/>
    </location>
</feature>
<reference evidence="5" key="2">
    <citation type="submission" date="2010-05" db="EMBL/GenBank/DDBJ databases">
        <authorList>
            <person name="Almeida L.G."/>
            <person name="Nicolas M.F."/>
            <person name="Souza R.C."/>
            <person name="Vasconcelos A.T.R."/>
        </authorList>
    </citation>
    <scope>NUCLEOTIDE SEQUENCE</scope>
</reference>
<feature type="coiled-coil region" evidence="2">
    <location>
        <begin position="392"/>
        <end position="426"/>
    </location>
</feature>
<dbReference type="OMA" id="GCERAED"/>
<dbReference type="InterPro" id="IPR009057">
    <property type="entry name" value="Homeodomain-like_sf"/>
</dbReference>
<feature type="compositionally biased region" description="Polar residues" evidence="3">
    <location>
        <begin position="93"/>
        <end position="105"/>
    </location>
</feature>
<dbReference type="VEuPathDB" id="VectorBase:ADAC002613"/>
<protein>
    <recommendedName>
        <fullName evidence="4">Transcription factor TFIIIB component B'' Myb domain-containing protein</fullName>
    </recommendedName>
</protein>
<dbReference type="GO" id="GO:0000126">
    <property type="term" value="C:transcription factor TFIIIB complex"/>
    <property type="evidence" value="ECO:0007669"/>
    <property type="project" value="TreeGrafter"/>
</dbReference>
<name>W5JS78_ANODA</name>
<feature type="domain" description="Transcription factor TFIIIB component B'' Myb" evidence="4">
    <location>
        <begin position="322"/>
        <end position="406"/>
    </location>
</feature>
<dbReference type="eggNOG" id="KOG2009">
    <property type="taxonomic scope" value="Eukaryota"/>
</dbReference>
<evidence type="ECO:0000313" key="6">
    <source>
        <dbReference type="EnsemblMetazoa" id="ADAC002613-PA"/>
    </source>
</evidence>
<dbReference type="EnsemblMetazoa" id="ADAC002613-RA">
    <property type="protein sequence ID" value="ADAC002613-PA"/>
    <property type="gene ID" value="ADAC002613"/>
</dbReference>
<feature type="compositionally biased region" description="Basic and acidic residues" evidence="3">
    <location>
        <begin position="455"/>
        <end position="465"/>
    </location>
</feature>
<dbReference type="PANTHER" id="PTHR22929:SF0">
    <property type="entry name" value="TRANSCRIPTION FACTOR TFIIIB COMPONENT B'' HOMOLOG"/>
    <property type="match status" value="1"/>
</dbReference>
<feature type="region of interest" description="Disordered" evidence="3">
    <location>
        <begin position="433"/>
        <end position="708"/>
    </location>
</feature>
<dbReference type="HOGENOM" id="CLU_264212_0_0_1"/>
<dbReference type="GO" id="GO:0001156">
    <property type="term" value="F:TFIIIC-class transcription factor complex binding"/>
    <property type="evidence" value="ECO:0007669"/>
    <property type="project" value="TreeGrafter"/>
</dbReference>
<dbReference type="InterPro" id="IPR039467">
    <property type="entry name" value="TFIIIB_B''_Myb"/>
</dbReference>
<evidence type="ECO:0000256" key="2">
    <source>
        <dbReference type="SAM" id="Coils"/>
    </source>
</evidence>
<dbReference type="SUPFAM" id="SSF46689">
    <property type="entry name" value="Homeodomain-like"/>
    <property type="match status" value="1"/>
</dbReference>
<evidence type="ECO:0000256" key="3">
    <source>
        <dbReference type="SAM" id="MobiDB-lite"/>
    </source>
</evidence>
<feature type="region of interest" description="Disordered" evidence="3">
    <location>
        <begin position="1"/>
        <end position="129"/>
    </location>
</feature>
<keyword evidence="2" id="KW-0175">Coiled coil</keyword>
<evidence type="ECO:0000313" key="5">
    <source>
        <dbReference type="EMBL" id="ETN65609.1"/>
    </source>
</evidence>
<feature type="compositionally biased region" description="Basic and acidic residues" evidence="3">
    <location>
        <begin position="116"/>
        <end position="128"/>
    </location>
</feature>
<feature type="compositionally biased region" description="Polar residues" evidence="3">
    <location>
        <begin position="1039"/>
        <end position="1064"/>
    </location>
</feature>
<dbReference type="PANTHER" id="PTHR22929">
    <property type="entry name" value="RNA POLYMERASE III TRANSCRIPTION INITIATION FACTOR B"/>
    <property type="match status" value="1"/>
</dbReference>
<sequence>MATRRPRVKVAANLSIRRPSKPTGKPAAEQKTETVEEFTEKPAVELETPTSAAIHNEPPAVASPLQHVAPAEIDEKPEEEKQHFKLPMPVDSNAKNTSNSVGSLATESTTTTASISHEEPMSPRKQDVRFGYPMQLARKRIRTESLTSNKSLPDGITVNRVARKIATKQEESQRTLENKKEIRKRLTNIENVDKQNLTMFDMIYYNPVNNPMEPPPSLSKRTSVENIPKSIDGSQRAGTRSRTASKSRSPTPAPSTSAPPAKETPAPPVQLTPQLKLGPNGEIILDEASLVIENERDKEFRETLANSDVLYQDEFSGNSGYYTRIKRTKGWSDEETIRFYRCLHTIGTDFSMMLSLFPNRTRRDMKLKFKKEERHNLQLVNKALKHPKQFNIAELRQQFEQEDEEIERKKAEKQQCLEEEAKKRRNEQLQRKLLLSQSKNRCPQKRLSRSQRTLTDTHEQLRDGESPNASAPQSPIPPETGDSPASPAQPSDMACPNVPVKRVSKKSRKALESEELFGNSECELDDDQQSPTDMKQTMPTSKRSLKNKSSLDNDQDPNVEPTQDAKHDKRIRKMSRKTVEGSFSGKENDNDQELNAILQPSMTESSPMPSSEVSQHKRVRKLSQKALESRSYAYTNDDKQESTLEPSPLSNTCDDVDIPSKPASKKPRKTSEPNLFLSDSSKDVKAKVEQQSYMPAGDGSLMDSTRSQRVRKMSRKALEASLCAEEWDDNDPKSNNDSQPYIPNGGMGSTNTSSTLLETETVEELPYPPPVYVERHIPVQEDLEPDSTSVITLQNLDDQSRTTCRRREDCSLMGEIAPVPIELTPVAAMKYEVEADLSYLPLPANNAPVANPVKTESYTKVQSSLAENVYDRQHKQEPANSLTRESVAICTMLPAGQVGIEEDVEPPVQASDPSSELYCETISSELLNETSAAITIDHTIVHHQKIEPKTYSTIEGETTIEREEEVRQQANSAAVPATQMIVVESVDINDSDGHFTVEKEENAGTERNECLANDVDDGAEALPKDRSDMPFKLCDQANSVESPSSYSWHTPTSVAEPPVSTSIEGQAERTSELPSVTQPKEMAENESDEIEEQTQYDGENDDDGAEPSGFSLENIDINSLVLVESQDASEPNKTIYEIYVVVPETGQLSEKPLDVPPEVIESIRQILEAGDTSAKDG</sequence>
<dbReference type="STRING" id="43151.W5JS78"/>
<feature type="compositionally biased region" description="Polar residues" evidence="3">
    <location>
        <begin position="529"/>
        <end position="552"/>
    </location>
</feature>
<evidence type="ECO:0000259" key="4">
    <source>
        <dbReference type="Pfam" id="PF15963"/>
    </source>
</evidence>
<reference evidence="5 7" key="1">
    <citation type="journal article" date="2010" name="BMC Genomics">
        <title>Combination of measures distinguishes pre-miRNAs from other stem-loops in the genome of the newly sequenced Anopheles darlingi.</title>
        <authorList>
            <person name="Mendes N.D."/>
            <person name="Freitas A.T."/>
            <person name="Vasconcelos A.T."/>
            <person name="Sagot M.F."/>
        </authorList>
    </citation>
    <scope>NUCLEOTIDE SEQUENCE</scope>
</reference>
<comment type="subcellular location">
    <subcellularLocation>
        <location evidence="1">Nucleus</location>
    </subcellularLocation>
</comment>
<feature type="region of interest" description="Disordered" evidence="3">
    <location>
        <begin position="1039"/>
        <end position="1111"/>
    </location>
</feature>
<accession>W5JS78</accession>
<dbReference type="EMBL" id="ADMH02000616">
    <property type="protein sequence ID" value="ETN65609.1"/>
    <property type="molecule type" value="Genomic_DNA"/>
</dbReference>
<dbReference type="GO" id="GO:0070898">
    <property type="term" value="P:RNA polymerase III preinitiation complex assembly"/>
    <property type="evidence" value="ECO:0007669"/>
    <property type="project" value="TreeGrafter"/>
</dbReference>
<organism evidence="5">
    <name type="scientific">Anopheles darlingi</name>
    <name type="common">Mosquito</name>
    <dbReference type="NCBI Taxonomy" id="43151"/>
    <lineage>
        <taxon>Eukaryota</taxon>
        <taxon>Metazoa</taxon>
        <taxon>Ecdysozoa</taxon>
        <taxon>Arthropoda</taxon>
        <taxon>Hexapoda</taxon>
        <taxon>Insecta</taxon>
        <taxon>Pterygota</taxon>
        <taxon>Neoptera</taxon>
        <taxon>Endopterygota</taxon>
        <taxon>Diptera</taxon>
        <taxon>Nematocera</taxon>
        <taxon>Culicoidea</taxon>
        <taxon>Culicidae</taxon>
        <taxon>Anophelinae</taxon>
        <taxon>Anopheles</taxon>
    </lineage>
</organism>
<feature type="compositionally biased region" description="Low complexity" evidence="3">
    <location>
        <begin position="244"/>
        <end position="264"/>
    </location>
</feature>
<dbReference type="FunCoup" id="W5JS78">
    <property type="interactions" value="1"/>
</dbReference>
<feature type="compositionally biased region" description="Acidic residues" evidence="3">
    <location>
        <begin position="1084"/>
        <end position="1105"/>
    </location>
</feature>
<feature type="compositionally biased region" description="Polar residues" evidence="3">
    <location>
        <begin position="232"/>
        <end position="242"/>
    </location>
</feature>
<dbReference type="GO" id="GO:0005634">
    <property type="term" value="C:nucleus"/>
    <property type="evidence" value="ECO:0007669"/>
    <property type="project" value="UniProtKB-SubCell"/>
</dbReference>
<feature type="region of interest" description="Disordered" evidence="3">
    <location>
        <begin position="211"/>
        <end position="278"/>
    </location>
</feature>
<evidence type="ECO:0000256" key="1">
    <source>
        <dbReference type="ARBA" id="ARBA00004123"/>
    </source>
</evidence>
<evidence type="ECO:0000313" key="7">
    <source>
        <dbReference type="Proteomes" id="UP000000673"/>
    </source>
</evidence>
<dbReference type="Pfam" id="PF15963">
    <property type="entry name" value="Myb_DNA-bind_7"/>
    <property type="match status" value="1"/>
</dbReference>
<reference evidence="6" key="4">
    <citation type="submission" date="2015-06" db="UniProtKB">
        <authorList>
            <consortium name="EnsemblMetazoa"/>
        </authorList>
    </citation>
    <scope>IDENTIFICATION</scope>
</reference>
<dbReference type="AlphaFoldDB" id="W5JS78"/>
<gene>
    <name evidence="5" type="ORF">AND_002613</name>
</gene>
<feature type="compositionally biased region" description="Basic and acidic residues" evidence="3">
    <location>
        <begin position="28"/>
        <end position="44"/>
    </location>
</feature>
<feature type="region of interest" description="Disordered" evidence="3">
    <location>
        <begin position="724"/>
        <end position="753"/>
    </location>
</feature>
<proteinExistence type="predicted"/>
<feature type="compositionally biased region" description="Low complexity" evidence="3">
    <location>
        <begin position="600"/>
        <end position="613"/>
    </location>
</feature>
<dbReference type="Proteomes" id="UP000000673">
    <property type="component" value="Unassembled WGS sequence"/>
</dbReference>
<dbReference type="VEuPathDB" id="VectorBase:ADAR2_006751"/>
<feature type="compositionally biased region" description="Low complexity" evidence="3">
    <location>
        <begin position="106"/>
        <end position="115"/>
    </location>
</feature>
<keyword evidence="7" id="KW-1185">Reference proteome</keyword>
<reference evidence="5" key="3">
    <citation type="journal article" date="2013" name="Nucleic Acids Res.">
        <title>The genome of Anopheles darlingi, the main neotropical malaria vector.</title>
        <authorList>
            <person name="Marinotti O."/>
            <person name="Cerqueira G.C."/>
            <person name="de Almeida L.G."/>
            <person name="Ferro M.I."/>
            <person name="Loreto E.L."/>
            <person name="Zaha A."/>
            <person name="Teixeira S.M."/>
            <person name="Wespiser A.R."/>
            <person name="Almeida E Silva A."/>
            <person name="Schlindwein A.D."/>
            <person name="Pacheco A.C."/>
            <person name="Silva A.L."/>
            <person name="Graveley B.R."/>
            <person name="Walenz B.P."/>
            <person name="Lima Bde A."/>
            <person name="Ribeiro C.A."/>
            <person name="Nunes-Silva C.G."/>
            <person name="de Carvalho C.R."/>
            <person name="Soares C.M."/>
            <person name="de Menezes C.B."/>
            <person name="Matiolli C."/>
            <person name="Caffrey D."/>
            <person name="Araujo D.A."/>
            <person name="de Oliveira D.M."/>
            <person name="Golenbock D."/>
            <person name="Grisard E.C."/>
            <person name="Fantinatti-Garboggini F."/>
            <person name="de Carvalho F.M."/>
            <person name="Barcellos F.G."/>
            <person name="Prosdocimi F."/>
            <person name="May G."/>
            <person name="Azevedo Junior G.M."/>
            <person name="Guimaraes G.M."/>
            <person name="Goldman G.H."/>
            <person name="Padilha I.Q."/>
            <person name="Batista Jda S."/>
            <person name="Ferro J.A."/>
            <person name="Ribeiro J.M."/>
            <person name="Fietto J.L."/>
            <person name="Dabbas K.M."/>
            <person name="Cerdeira L."/>
            <person name="Agnez-Lima L.F."/>
            <person name="Brocchi M."/>
            <person name="de Carvalho M.O."/>
            <person name="Teixeira Mde M."/>
            <person name="Diniz Maia Mde M."/>
            <person name="Goldman M.H."/>
            <person name="Cruz Schneider M.P."/>
            <person name="Felipe M.S."/>
            <person name="Hungria M."/>
            <person name="Nicolas M.F."/>
            <person name="Pereira M."/>
            <person name="Montes M.A."/>
            <person name="Cantao M.E."/>
            <person name="Vincentz M."/>
            <person name="Rafael M.S."/>
            <person name="Silverman N."/>
            <person name="Stoco P.H."/>
            <person name="Souza R.C."/>
            <person name="Vicentini R."/>
            <person name="Gazzinelli R.T."/>
            <person name="Neves Rde O."/>
            <person name="Silva R."/>
            <person name="Astolfi-Filho S."/>
            <person name="Maciel T.E."/>
            <person name="Urmenyi T.P."/>
            <person name="Tadei W.P."/>
            <person name="Camargo E.P."/>
            <person name="de Vasconcelos A.T."/>
        </authorList>
    </citation>
    <scope>NUCLEOTIDE SEQUENCE</scope>
</reference>